<dbReference type="Proteomes" id="UP000663879">
    <property type="component" value="Unassembled WGS sequence"/>
</dbReference>
<dbReference type="Pfam" id="PF08755">
    <property type="entry name" value="YccV-like"/>
    <property type="match status" value="1"/>
</dbReference>
<protein>
    <recommendedName>
        <fullName evidence="2">Hemimethylated DNA-binding domain-containing protein</fullName>
    </recommendedName>
</protein>
<reference evidence="3" key="1">
    <citation type="submission" date="2021-02" db="EMBL/GenBank/DDBJ databases">
        <authorList>
            <person name="Nowell W R."/>
        </authorList>
    </citation>
    <scope>NUCLEOTIDE SEQUENCE</scope>
    <source>
        <strain evidence="3">Ploen Becks lab</strain>
    </source>
</reference>
<dbReference type="SUPFAM" id="SSF141255">
    <property type="entry name" value="YccV-like"/>
    <property type="match status" value="1"/>
</dbReference>
<accession>A0A814DD83</accession>
<feature type="signal peptide" evidence="1">
    <location>
        <begin position="1"/>
        <end position="17"/>
    </location>
</feature>
<dbReference type="OrthoDB" id="28868at2759"/>
<evidence type="ECO:0000256" key="1">
    <source>
        <dbReference type="SAM" id="SignalP"/>
    </source>
</evidence>
<dbReference type="EMBL" id="CAJNOC010002787">
    <property type="protein sequence ID" value="CAF0951483.1"/>
    <property type="molecule type" value="Genomic_DNA"/>
</dbReference>
<feature type="chain" id="PRO_5032368275" description="Hemimethylated DNA-binding domain-containing protein" evidence="1">
    <location>
        <begin position="18"/>
        <end position="231"/>
    </location>
</feature>
<comment type="caution">
    <text evidence="3">The sequence shown here is derived from an EMBL/GenBank/DDBJ whole genome shotgun (WGS) entry which is preliminary data.</text>
</comment>
<dbReference type="SMART" id="SM00992">
    <property type="entry name" value="YccV-like"/>
    <property type="match status" value="1"/>
</dbReference>
<feature type="domain" description="Hemimethylated DNA-binding" evidence="2">
    <location>
        <begin position="118"/>
        <end position="221"/>
    </location>
</feature>
<dbReference type="AlphaFoldDB" id="A0A814DD83"/>
<organism evidence="3 4">
    <name type="scientific">Brachionus calyciflorus</name>
    <dbReference type="NCBI Taxonomy" id="104777"/>
    <lineage>
        <taxon>Eukaryota</taxon>
        <taxon>Metazoa</taxon>
        <taxon>Spiralia</taxon>
        <taxon>Gnathifera</taxon>
        <taxon>Rotifera</taxon>
        <taxon>Eurotatoria</taxon>
        <taxon>Monogononta</taxon>
        <taxon>Pseudotrocha</taxon>
        <taxon>Ploima</taxon>
        <taxon>Brachionidae</taxon>
        <taxon>Brachionus</taxon>
    </lineage>
</organism>
<dbReference type="InterPro" id="IPR036623">
    <property type="entry name" value="Hemimethylated_DNA-bd_sf"/>
</dbReference>
<dbReference type="InterPro" id="IPR011722">
    <property type="entry name" value="Hemimethylated_DNA-bd_dom"/>
</dbReference>
<dbReference type="NCBIfam" id="TIGR02097">
    <property type="entry name" value="yccV"/>
    <property type="match status" value="1"/>
</dbReference>
<evidence type="ECO:0000313" key="4">
    <source>
        <dbReference type="Proteomes" id="UP000663879"/>
    </source>
</evidence>
<sequence length="231" mass="27841">MDGVNLFKFILIALALPAQYYITQHWSNNNTEQTIAFQNLMVSVRDFRKNYFTIESWKKWYISFVIENENNLVLRKPKPGDVNYNGDDLAIEVLKYRKQSINFAESSKIRSPRPSDEKVKFRVGHVVYNKRLDIYGVIIGWDEECHAPETWIDRNYEPQERERLMNQPHYLLLVDEKYQDKFSGKVYVYQDDLERVFDRKIKHRNLNNFFMNYLSGQYVKKTYLQTVYPYD</sequence>
<name>A0A814DD83_9BILA</name>
<dbReference type="PANTHER" id="PTHR48439:SF1">
    <property type="entry name" value="HEMIMETHYLATED DNA-BINDING DOMAIN-CONTAINING PROTEIN"/>
    <property type="match status" value="1"/>
</dbReference>
<proteinExistence type="predicted"/>
<dbReference type="GO" id="GO:0003677">
    <property type="term" value="F:DNA binding"/>
    <property type="evidence" value="ECO:0007669"/>
    <property type="project" value="InterPro"/>
</dbReference>
<evidence type="ECO:0000259" key="2">
    <source>
        <dbReference type="SMART" id="SM00992"/>
    </source>
</evidence>
<dbReference type="Gene3D" id="2.30.30.390">
    <property type="entry name" value="Hemimethylated DNA-binding domain"/>
    <property type="match status" value="1"/>
</dbReference>
<dbReference type="PANTHER" id="PTHR48439">
    <property type="entry name" value="HEMIMETHYLATED DNA-BINDING DOMAIN-CONTAINING PROTEIN"/>
    <property type="match status" value="1"/>
</dbReference>
<keyword evidence="4" id="KW-1185">Reference proteome</keyword>
<gene>
    <name evidence="3" type="ORF">OXX778_LOCUS13966</name>
</gene>
<dbReference type="InterPro" id="IPR053189">
    <property type="entry name" value="Clp_protease_adapter_ClpF"/>
</dbReference>
<evidence type="ECO:0000313" key="3">
    <source>
        <dbReference type="EMBL" id="CAF0951483.1"/>
    </source>
</evidence>
<keyword evidence="1" id="KW-0732">Signal</keyword>